<comment type="similarity">
    <text evidence="1">Belongs to the 'phage' integrase family.</text>
</comment>
<dbReference type="OrthoDB" id="1822491at2"/>
<dbReference type="InterPro" id="IPR044068">
    <property type="entry name" value="CB"/>
</dbReference>
<dbReference type="CDD" id="cd01189">
    <property type="entry name" value="INT_ICEBs1_C_like"/>
    <property type="match status" value="1"/>
</dbReference>
<evidence type="ECO:0000256" key="4">
    <source>
        <dbReference type="PROSITE-ProRule" id="PRU01248"/>
    </source>
</evidence>
<dbReference type="InterPro" id="IPR010998">
    <property type="entry name" value="Integrase_recombinase_N"/>
</dbReference>
<dbReference type="GO" id="GO:0003677">
    <property type="term" value="F:DNA binding"/>
    <property type="evidence" value="ECO:0007669"/>
    <property type="project" value="UniProtKB-UniRule"/>
</dbReference>
<dbReference type="SUPFAM" id="SSF56349">
    <property type="entry name" value="DNA breaking-rejoining enzymes"/>
    <property type="match status" value="1"/>
</dbReference>
<comment type="caution">
    <text evidence="8">The sequence shown here is derived from an EMBL/GenBank/DDBJ whole genome shotgun (WGS) entry which is preliminary data.</text>
</comment>
<evidence type="ECO:0000256" key="5">
    <source>
        <dbReference type="SAM" id="MobiDB-lite"/>
    </source>
</evidence>
<dbReference type="RefSeq" id="WP_133767162.1">
    <property type="nucleotide sequence ID" value="NZ_BAAARP010000001.1"/>
</dbReference>
<accession>A0A4R7FG73</accession>
<evidence type="ECO:0000313" key="9">
    <source>
        <dbReference type="Proteomes" id="UP000295344"/>
    </source>
</evidence>
<feature type="region of interest" description="Disordered" evidence="5">
    <location>
        <begin position="1"/>
        <end position="34"/>
    </location>
</feature>
<dbReference type="Gene3D" id="1.10.443.10">
    <property type="entry name" value="Intergrase catalytic core"/>
    <property type="match status" value="1"/>
</dbReference>
<evidence type="ECO:0000313" key="8">
    <source>
        <dbReference type="EMBL" id="TDS75930.1"/>
    </source>
</evidence>
<proteinExistence type="inferred from homology"/>
<organism evidence="8 9">
    <name type="scientific">Amnibacterium kyonggiense</name>
    <dbReference type="NCBI Taxonomy" id="595671"/>
    <lineage>
        <taxon>Bacteria</taxon>
        <taxon>Bacillati</taxon>
        <taxon>Actinomycetota</taxon>
        <taxon>Actinomycetes</taxon>
        <taxon>Micrococcales</taxon>
        <taxon>Microbacteriaceae</taxon>
        <taxon>Amnibacterium</taxon>
    </lineage>
</organism>
<keyword evidence="3" id="KW-0233">DNA recombination</keyword>
<dbReference type="InterPro" id="IPR002104">
    <property type="entry name" value="Integrase_catalytic"/>
</dbReference>
<feature type="domain" description="Tyr recombinase" evidence="6">
    <location>
        <begin position="158"/>
        <end position="358"/>
    </location>
</feature>
<sequence>MASIQKRPNGSWRARYRDAAGREHATHRATKREAQRWLDEQTASIVSGTYVDPRAGGVTLRAYYADWGARQLWETNTRQAMELALRQCPFADQPIKTVKRSDVELWVKALTVAGLAPLTVHQRVDNIRRILRSAVRDRIIAADPTAGVVLPRKRRREARMTIPSTEDVGALYAAAEDWFKPFVALCAFAGLRFGEANGVQLGDVDFLRRTLDVRRQVQRIAPHPLEIRGPKYGSERTVHLADGLLQILSGHIETVGVYGTDRWLLVGREDGPAWPRSLQYAWDKTARAAGLGTGNAKSGTTDVTPHQLRHFYASGLIAAGCDVVTVQRALGHASADITLRVYAHLWPDGNDRTRKAADDLLRTSLAVPADRVRTGLVATTA</sequence>
<evidence type="ECO:0000256" key="3">
    <source>
        <dbReference type="ARBA" id="ARBA00023172"/>
    </source>
</evidence>
<keyword evidence="9" id="KW-1185">Reference proteome</keyword>
<feature type="domain" description="Core-binding (CB)" evidence="7">
    <location>
        <begin position="28"/>
        <end position="135"/>
    </location>
</feature>
<evidence type="ECO:0000256" key="2">
    <source>
        <dbReference type="ARBA" id="ARBA00023125"/>
    </source>
</evidence>
<dbReference type="PANTHER" id="PTHR30349:SF64">
    <property type="entry name" value="PROPHAGE INTEGRASE INTD-RELATED"/>
    <property type="match status" value="1"/>
</dbReference>
<dbReference type="InterPro" id="IPR011010">
    <property type="entry name" value="DNA_brk_join_enz"/>
</dbReference>
<dbReference type="GO" id="GO:0006310">
    <property type="term" value="P:DNA recombination"/>
    <property type="evidence" value="ECO:0007669"/>
    <property type="project" value="UniProtKB-KW"/>
</dbReference>
<evidence type="ECO:0000256" key="1">
    <source>
        <dbReference type="ARBA" id="ARBA00008857"/>
    </source>
</evidence>
<dbReference type="EMBL" id="SOAM01000003">
    <property type="protein sequence ID" value="TDS75930.1"/>
    <property type="molecule type" value="Genomic_DNA"/>
</dbReference>
<dbReference type="Pfam" id="PF00589">
    <property type="entry name" value="Phage_integrase"/>
    <property type="match status" value="1"/>
</dbReference>
<reference evidence="8 9" key="1">
    <citation type="submission" date="2019-03" db="EMBL/GenBank/DDBJ databases">
        <title>Genomic Encyclopedia of Archaeal and Bacterial Type Strains, Phase II (KMG-II): from individual species to whole genera.</title>
        <authorList>
            <person name="Goeker M."/>
        </authorList>
    </citation>
    <scope>NUCLEOTIDE SEQUENCE [LARGE SCALE GENOMIC DNA]</scope>
    <source>
        <strain evidence="8 9">DSM 24782</strain>
    </source>
</reference>
<gene>
    <name evidence="8" type="ORF">CLV52_3041</name>
</gene>
<dbReference type="Proteomes" id="UP000295344">
    <property type="component" value="Unassembled WGS sequence"/>
</dbReference>
<dbReference type="GO" id="GO:0015074">
    <property type="term" value="P:DNA integration"/>
    <property type="evidence" value="ECO:0007669"/>
    <property type="project" value="InterPro"/>
</dbReference>
<dbReference type="InterPro" id="IPR013762">
    <property type="entry name" value="Integrase-like_cat_sf"/>
</dbReference>
<name>A0A4R7FG73_9MICO</name>
<keyword evidence="2 4" id="KW-0238">DNA-binding</keyword>
<dbReference type="Gene3D" id="1.10.150.130">
    <property type="match status" value="1"/>
</dbReference>
<dbReference type="PROSITE" id="PS51900">
    <property type="entry name" value="CB"/>
    <property type="match status" value="1"/>
</dbReference>
<feature type="compositionally biased region" description="Basic and acidic residues" evidence="5">
    <location>
        <begin position="15"/>
        <end position="34"/>
    </location>
</feature>
<dbReference type="PROSITE" id="PS51898">
    <property type="entry name" value="TYR_RECOMBINASE"/>
    <property type="match status" value="1"/>
</dbReference>
<evidence type="ECO:0000259" key="6">
    <source>
        <dbReference type="PROSITE" id="PS51898"/>
    </source>
</evidence>
<dbReference type="AlphaFoldDB" id="A0A4R7FG73"/>
<dbReference type="PANTHER" id="PTHR30349">
    <property type="entry name" value="PHAGE INTEGRASE-RELATED"/>
    <property type="match status" value="1"/>
</dbReference>
<protein>
    <submittedName>
        <fullName evidence="8">Site-specific recombinase XerD</fullName>
    </submittedName>
</protein>
<evidence type="ECO:0000259" key="7">
    <source>
        <dbReference type="PROSITE" id="PS51900"/>
    </source>
</evidence>
<dbReference type="InterPro" id="IPR050090">
    <property type="entry name" value="Tyrosine_recombinase_XerCD"/>
</dbReference>